<feature type="transmembrane region" description="Helical" evidence="1">
    <location>
        <begin position="438"/>
        <end position="457"/>
    </location>
</feature>
<feature type="transmembrane region" description="Helical" evidence="1">
    <location>
        <begin position="365"/>
        <end position="392"/>
    </location>
</feature>
<sequence length="904" mass="92554">MSTPAPWVRTRLRTAPLAALLTAVLALTVVFLAAALPRAQDRSADRALRSYLSSQGQLATGVRAYASDPVAGDPAKALDDTAALLADAAGTVLPLAPGGPVYGSRAVKTRFLSNPWLSRPEGVSPEFALSYLHGLPEHARLTAGQWPGASADGEPIPVALSADAAAAVKADVGSVVDATGGAPHPQLRVVGLYTVDDRSAQLWADQVCAVKVCRAMTDPGPGEIPKLYWYATALAGPESISRLAAWGGSQEDFWRVPVQVDALRADRLRQTSFDLATVTDGPVSVRVIAGSGRPRMTIVSDLRRLIDGARQRQSAIDSVTAIGPAGAAGVGAVVLCLAAALTAERRTTELRLLRARGGSIGGSGGIVRLLLGEGALTVLPAAALGALLAFTLLPTPRWQPAALAAGSVTLLALLAFPLRAALLLRDRAGRGWYGRRRVMAELAVLAATVAAATQVLRRGVAPQGEGVDPLLVTAPLLLALTGALLLARLQPFLIGLSARWAGAAPERSASSAWPAPPAAAAALPPSVLPLLALVLAVACGAIGAAVLSSVKADRGDVARYLIGGDAMVRAKAHGALPDAFVTAAEKLPGVDVSLPVWIDDDVSMPLPNGSSVLVNVVLVDPVRYAKVAEVAGRGRFDPALLTARPGEPLPALVTSDLPNGEFTLRLSTGEGIPIRTVGTADGTPARSETAGITVLLPAGPASALMPRLGRPVEWLATGNLDDAQVHALAQQFLGPAATDSAAGHLAKTRTGVVAVLGSDPLQTAAERMFWVSVGITALFAVLSVLLTLLRAGPERAATLARLRTMGLRPRQGLALILAEALPQALVAALGGALAAAGCVLLIGPAVDVAPLVGAADRVGLRLIALPIVQQALGLAVLAALAVVAEAAVSARRQITTELRAGDTR</sequence>
<feature type="transmembrane region" description="Helical" evidence="1">
    <location>
        <begin position="527"/>
        <end position="547"/>
    </location>
</feature>
<accession>A0A066Z2Q1</accession>
<keyword evidence="3" id="KW-1185">Reference proteome</keyword>
<keyword evidence="1" id="KW-0812">Transmembrane</keyword>
<dbReference type="OrthoDB" id="3865665at2"/>
<dbReference type="GO" id="GO:0005886">
    <property type="term" value="C:plasma membrane"/>
    <property type="evidence" value="ECO:0007669"/>
    <property type="project" value="TreeGrafter"/>
</dbReference>
<evidence type="ECO:0000313" key="2">
    <source>
        <dbReference type="EMBL" id="KDN86524.1"/>
    </source>
</evidence>
<dbReference type="GO" id="GO:0022857">
    <property type="term" value="F:transmembrane transporter activity"/>
    <property type="evidence" value="ECO:0007669"/>
    <property type="project" value="TreeGrafter"/>
</dbReference>
<organism evidence="2 3">
    <name type="scientific">Kitasatospora cheerisanensis KCTC 2395</name>
    <dbReference type="NCBI Taxonomy" id="1348663"/>
    <lineage>
        <taxon>Bacteria</taxon>
        <taxon>Bacillati</taxon>
        <taxon>Actinomycetota</taxon>
        <taxon>Actinomycetes</taxon>
        <taxon>Kitasatosporales</taxon>
        <taxon>Streptomycetaceae</taxon>
        <taxon>Kitasatospora</taxon>
    </lineage>
</organism>
<dbReference type="PANTHER" id="PTHR30572:SF4">
    <property type="entry name" value="ABC TRANSPORTER PERMEASE YTRF"/>
    <property type="match status" value="1"/>
</dbReference>
<feature type="transmembrane region" description="Helical" evidence="1">
    <location>
        <begin position="469"/>
        <end position="489"/>
    </location>
</feature>
<evidence type="ECO:0000313" key="3">
    <source>
        <dbReference type="Proteomes" id="UP000027178"/>
    </source>
</evidence>
<proteinExistence type="predicted"/>
<name>A0A066Z2Q1_9ACTN</name>
<reference evidence="2 3" key="1">
    <citation type="submission" date="2014-05" db="EMBL/GenBank/DDBJ databases">
        <title>Draft Genome Sequence of Kitasatospora cheerisanensis KCTC 2395.</title>
        <authorList>
            <person name="Nam D.H."/>
        </authorList>
    </citation>
    <scope>NUCLEOTIDE SEQUENCE [LARGE SCALE GENOMIC DNA]</scope>
    <source>
        <strain evidence="2 3">KCTC 2395</strain>
    </source>
</reference>
<dbReference type="HOGENOM" id="CLU_013835_0_0_11"/>
<keyword evidence="1" id="KW-1133">Transmembrane helix</keyword>
<evidence type="ECO:0008006" key="4">
    <source>
        <dbReference type="Google" id="ProtNLM"/>
    </source>
</evidence>
<dbReference type="eggNOG" id="COG0577">
    <property type="taxonomic scope" value="Bacteria"/>
</dbReference>
<dbReference type="EMBL" id="JNBY01000068">
    <property type="protein sequence ID" value="KDN86524.1"/>
    <property type="molecule type" value="Genomic_DNA"/>
</dbReference>
<keyword evidence="1" id="KW-0472">Membrane</keyword>
<dbReference type="InterPro" id="IPR050250">
    <property type="entry name" value="Macrolide_Exporter_MacB"/>
</dbReference>
<dbReference type="RefSeq" id="WP_035860519.1">
    <property type="nucleotide sequence ID" value="NZ_KK853997.1"/>
</dbReference>
<dbReference type="Proteomes" id="UP000027178">
    <property type="component" value="Unassembled WGS sequence"/>
</dbReference>
<dbReference type="PATRIC" id="fig|1348663.4.peg.1558"/>
<feature type="transmembrane region" description="Helical" evidence="1">
    <location>
        <begin position="862"/>
        <end position="884"/>
    </location>
</feature>
<evidence type="ECO:0000256" key="1">
    <source>
        <dbReference type="SAM" id="Phobius"/>
    </source>
</evidence>
<comment type="caution">
    <text evidence="2">The sequence shown here is derived from an EMBL/GenBank/DDBJ whole genome shotgun (WGS) entry which is preliminary data.</text>
</comment>
<gene>
    <name evidence="2" type="ORF">KCH_16200</name>
</gene>
<protein>
    <recommendedName>
        <fullName evidence="4">ABC3 transporter permease protein domain-containing protein</fullName>
    </recommendedName>
</protein>
<dbReference type="AlphaFoldDB" id="A0A066Z2Q1"/>
<feature type="transmembrane region" description="Helical" evidence="1">
    <location>
        <begin position="768"/>
        <end position="791"/>
    </location>
</feature>
<feature type="transmembrane region" description="Helical" evidence="1">
    <location>
        <begin position="321"/>
        <end position="344"/>
    </location>
</feature>
<feature type="transmembrane region" description="Helical" evidence="1">
    <location>
        <begin position="398"/>
        <end position="418"/>
    </location>
</feature>
<dbReference type="PANTHER" id="PTHR30572">
    <property type="entry name" value="MEMBRANE COMPONENT OF TRANSPORTER-RELATED"/>
    <property type="match status" value="1"/>
</dbReference>
<feature type="transmembrane region" description="Helical" evidence="1">
    <location>
        <begin position="812"/>
        <end position="842"/>
    </location>
</feature>